<protein>
    <submittedName>
        <fullName evidence="3">Sulfatase-modifying factor enzyme 1</fullName>
    </submittedName>
</protein>
<dbReference type="Pfam" id="PF03781">
    <property type="entry name" value="FGE-sulfatase"/>
    <property type="match status" value="1"/>
</dbReference>
<dbReference type="Proteomes" id="UP000199577">
    <property type="component" value="Unassembled WGS sequence"/>
</dbReference>
<dbReference type="EMBL" id="FOLL01000029">
    <property type="protein sequence ID" value="SFC80806.1"/>
    <property type="molecule type" value="Genomic_DNA"/>
</dbReference>
<sequence length="222" mass="25773">MKYKKLSNCLIISFVLFYSYHSFGQNTVAKLKYEDAEKAFVAGNYRECIDNLNETEKLLGKTAPNILYLRIMAEGKIWEANPYESYEQVNKLQQLCKQYMQNYDIAGLENKYREVYELSNKLPKFSNIAEFTQLKEQLKTEQFEKLIADNNLVFVEGGTYIMGKDKDAHEVTVSDFYIGKYEVTYGEWNGYLQSIGKKKEEMIGGRKEDGAFIILPKNWTAA</sequence>
<feature type="domain" description="Sulfatase-modifying factor enzyme-like" evidence="2">
    <location>
        <begin position="151"/>
        <end position="200"/>
    </location>
</feature>
<evidence type="ECO:0000313" key="4">
    <source>
        <dbReference type="Proteomes" id="UP000199577"/>
    </source>
</evidence>
<evidence type="ECO:0000256" key="1">
    <source>
        <dbReference type="SAM" id="SignalP"/>
    </source>
</evidence>
<accession>A0A1I1M6Y3</accession>
<feature type="signal peptide" evidence="1">
    <location>
        <begin position="1"/>
        <end position="24"/>
    </location>
</feature>
<feature type="chain" id="PRO_5011560502" evidence="1">
    <location>
        <begin position="25"/>
        <end position="222"/>
    </location>
</feature>
<dbReference type="InterPro" id="IPR016187">
    <property type="entry name" value="CTDL_fold"/>
</dbReference>
<dbReference type="AlphaFoldDB" id="A0A1I1M6Y3"/>
<dbReference type="STRING" id="623281.SAMN05421747_12923"/>
<gene>
    <name evidence="3" type="ORF">SAMN05421747_12923</name>
</gene>
<dbReference type="InterPro" id="IPR005532">
    <property type="entry name" value="SUMF_dom"/>
</dbReference>
<keyword evidence="4" id="KW-1185">Reference proteome</keyword>
<evidence type="ECO:0000259" key="2">
    <source>
        <dbReference type="Pfam" id="PF03781"/>
    </source>
</evidence>
<proteinExistence type="predicted"/>
<reference evidence="3 4" key="1">
    <citation type="submission" date="2016-10" db="EMBL/GenBank/DDBJ databases">
        <authorList>
            <person name="de Groot N.N."/>
        </authorList>
    </citation>
    <scope>NUCLEOTIDE SEQUENCE [LARGE SCALE GENOMIC DNA]</scope>
    <source>
        <strain evidence="3 4">DSM 22900</strain>
    </source>
</reference>
<dbReference type="OrthoDB" id="1045962at2"/>
<dbReference type="RefSeq" id="WP_090975120.1">
    <property type="nucleotide sequence ID" value="NZ_FOLL01000029.1"/>
</dbReference>
<keyword evidence="1" id="KW-0732">Signal</keyword>
<dbReference type="SUPFAM" id="SSF56436">
    <property type="entry name" value="C-type lectin-like"/>
    <property type="match status" value="1"/>
</dbReference>
<evidence type="ECO:0000313" key="3">
    <source>
        <dbReference type="EMBL" id="SFC80806.1"/>
    </source>
</evidence>
<organism evidence="3 4">
    <name type="scientific">Parapedobacter composti</name>
    <dbReference type="NCBI Taxonomy" id="623281"/>
    <lineage>
        <taxon>Bacteria</taxon>
        <taxon>Pseudomonadati</taxon>
        <taxon>Bacteroidota</taxon>
        <taxon>Sphingobacteriia</taxon>
        <taxon>Sphingobacteriales</taxon>
        <taxon>Sphingobacteriaceae</taxon>
        <taxon>Parapedobacter</taxon>
    </lineage>
</organism>
<dbReference type="InterPro" id="IPR042095">
    <property type="entry name" value="SUMF_sf"/>
</dbReference>
<dbReference type="Gene3D" id="3.90.1580.10">
    <property type="entry name" value="paralog of FGE (formylglycine-generating enzyme)"/>
    <property type="match status" value="1"/>
</dbReference>
<name>A0A1I1M6Y3_9SPHI</name>